<proteinExistence type="predicted"/>
<keyword evidence="2" id="KW-1185">Reference proteome</keyword>
<dbReference type="InterPro" id="IPR038396">
    <property type="entry name" value="SpoIIAA-like_sf"/>
</dbReference>
<dbReference type="InterPro" id="IPR021866">
    <property type="entry name" value="SpoIIAA-like"/>
</dbReference>
<accession>A0A3N6QGC5</accession>
<dbReference type="InterPro" id="IPR036513">
    <property type="entry name" value="STAS_dom_sf"/>
</dbReference>
<name>A0A3N6QGC5_9CYAN</name>
<sequence>MIEISSNQQDNVLAFTAHGRVTGEDYESVLIPAIEAKLKEKPKIRLLYNLGSDFSGFEAKALWDDAKVGLQHPTAWEKIAVVSDNKWVVGATKLFRFIIPCPVKVFDNNQLVGATEWINS</sequence>
<dbReference type="RefSeq" id="WP_124144442.1">
    <property type="nucleotide sequence ID" value="NZ_CAWOKI010000019.1"/>
</dbReference>
<evidence type="ECO:0000313" key="2">
    <source>
        <dbReference type="Proteomes" id="UP000269154"/>
    </source>
</evidence>
<dbReference type="Proteomes" id="UP000269154">
    <property type="component" value="Unassembled WGS sequence"/>
</dbReference>
<dbReference type="OrthoDB" id="9811577at2"/>
<dbReference type="Pfam" id="PF11964">
    <property type="entry name" value="SpoIIAA-like"/>
    <property type="match status" value="1"/>
</dbReference>
<dbReference type="Gene3D" id="3.40.50.10600">
    <property type="entry name" value="SpoIIaa-like domains"/>
    <property type="match status" value="1"/>
</dbReference>
<protein>
    <submittedName>
        <fullName evidence="1">STAS/SEC14 domain-containing protein</fullName>
    </submittedName>
</protein>
<dbReference type="AlphaFoldDB" id="A0A3N6QGC5"/>
<dbReference type="EMBL" id="RCBY01000105">
    <property type="protein sequence ID" value="RQH37986.1"/>
    <property type="molecule type" value="Genomic_DNA"/>
</dbReference>
<evidence type="ECO:0000313" key="1">
    <source>
        <dbReference type="EMBL" id="RQH37986.1"/>
    </source>
</evidence>
<organism evidence="1 2">
    <name type="scientific">Okeania hirsuta</name>
    <dbReference type="NCBI Taxonomy" id="1458930"/>
    <lineage>
        <taxon>Bacteria</taxon>
        <taxon>Bacillati</taxon>
        <taxon>Cyanobacteriota</taxon>
        <taxon>Cyanophyceae</taxon>
        <taxon>Oscillatoriophycideae</taxon>
        <taxon>Oscillatoriales</taxon>
        <taxon>Microcoleaceae</taxon>
        <taxon>Okeania</taxon>
    </lineage>
</organism>
<dbReference type="SUPFAM" id="SSF52091">
    <property type="entry name" value="SpoIIaa-like"/>
    <property type="match status" value="1"/>
</dbReference>
<gene>
    <name evidence="1" type="ORF">D5R40_18140</name>
</gene>
<reference evidence="1 2" key="1">
    <citation type="journal article" date="2018" name="ACS Chem. Biol.">
        <title>Ketoreductase domain dysfunction expands chemodiversity: malyngamide biosynthesis in the cyanobacterium Okeania hirsuta.</title>
        <authorList>
            <person name="Moss N.A."/>
            <person name="Leao T."/>
            <person name="Rankin M."/>
            <person name="McCullough T.M."/>
            <person name="Qu P."/>
            <person name="Korobeynikov A."/>
            <person name="Smith J.L."/>
            <person name="Gerwick L."/>
            <person name="Gerwick W.H."/>
        </authorList>
    </citation>
    <scope>NUCLEOTIDE SEQUENCE [LARGE SCALE GENOMIC DNA]</scope>
    <source>
        <strain evidence="1 2">PAB10Feb10-1</strain>
    </source>
</reference>
<comment type="caution">
    <text evidence="1">The sequence shown here is derived from an EMBL/GenBank/DDBJ whole genome shotgun (WGS) entry which is preliminary data.</text>
</comment>